<dbReference type="VEuPathDB" id="FungiDB:MELLADRAFT_64633"/>
<protein>
    <submittedName>
        <fullName evidence="2">Uncharacterized protein</fullName>
    </submittedName>
</protein>
<dbReference type="AlphaFoldDB" id="F4RS68"/>
<accession>F4RS68</accession>
<dbReference type="InParanoid" id="F4RS68"/>
<organism evidence="3">
    <name type="scientific">Melampsora larici-populina (strain 98AG31 / pathotype 3-4-7)</name>
    <name type="common">Poplar leaf rust fungus</name>
    <dbReference type="NCBI Taxonomy" id="747676"/>
    <lineage>
        <taxon>Eukaryota</taxon>
        <taxon>Fungi</taxon>
        <taxon>Dikarya</taxon>
        <taxon>Basidiomycota</taxon>
        <taxon>Pucciniomycotina</taxon>
        <taxon>Pucciniomycetes</taxon>
        <taxon>Pucciniales</taxon>
        <taxon>Melampsoraceae</taxon>
        <taxon>Melampsora</taxon>
    </lineage>
</organism>
<feature type="compositionally biased region" description="Polar residues" evidence="1">
    <location>
        <begin position="96"/>
        <end position="108"/>
    </location>
</feature>
<reference evidence="3" key="1">
    <citation type="journal article" date="2011" name="Proc. Natl. Acad. Sci. U.S.A.">
        <title>Obligate biotrophy features unraveled by the genomic analysis of rust fungi.</title>
        <authorList>
            <person name="Duplessis S."/>
            <person name="Cuomo C.A."/>
            <person name="Lin Y.-C."/>
            <person name="Aerts A."/>
            <person name="Tisserant E."/>
            <person name="Veneault-Fourrey C."/>
            <person name="Joly D.L."/>
            <person name="Hacquard S."/>
            <person name="Amselem J."/>
            <person name="Cantarel B.L."/>
            <person name="Chiu R."/>
            <person name="Coutinho P.M."/>
            <person name="Feau N."/>
            <person name="Field M."/>
            <person name="Frey P."/>
            <person name="Gelhaye E."/>
            <person name="Goldberg J."/>
            <person name="Grabherr M.G."/>
            <person name="Kodira C.D."/>
            <person name="Kohler A."/>
            <person name="Kuees U."/>
            <person name="Lindquist E.A."/>
            <person name="Lucas S.M."/>
            <person name="Mago R."/>
            <person name="Mauceli E."/>
            <person name="Morin E."/>
            <person name="Murat C."/>
            <person name="Pangilinan J.L."/>
            <person name="Park R."/>
            <person name="Pearson M."/>
            <person name="Quesneville H."/>
            <person name="Rouhier N."/>
            <person name="Sakthikumar S."/>
            <person name="Salamov A.A."/>
            <person name="Schmutz J."/>
            <person name="Selles B."/>
            <person name="Shapiro H."/>
            <person name="Tanguay P."/>
            <person name="Tuskan G.A."/>
            <person name="Henrissat B."/>
            <person name="Van de Peer Y."/>
            <person name="Rouze P."/>
            <person name="Ellis J.G."/>
            <person name="Dodds P.N."/>
            <person name="Schein J.E."/>
            <person name="Zhong S."/>
            <person name="Hamelin R.C."/>
            <person name="Grigoriev I.V."/>
            <person name="Szabo L.J."/>
            <person name="Martin F."/>
        </authorList>
    </citation>
    <scope>NUCLEOTIDE SEQUENCE [LARGE SCALE GENOMIC DNA]</scope>
    <source>
        <strain evidence="3">98AG31 / pathotype 3-4-7</strain>
    </source>
</reference>
<proteinExistence type="predicted"/>
<feature type="region of interest" description="Disordered" evidence="1">
    <location>
        <begin position="1"/>
        <end position="123"/>
    </location>
</feature>
<evidence type="ECO:0000313" key="3">
    <source>
        <dbReference type="Proteomes" id="UP000001072"/>
    </source>
</evidence>
<sequence length="123" mass="12689">MTTEEFNTKAAGVNIEKKQQQGKTKGKQISTRSQTATSSTSGLGGIPPTSSGIAALPSFDANGNPIDPGQIGGNKPRGDGDNHDDDNPQQEGGMGNQHQISTDLSQGDQSHDDQTGDTLIALA</sequence>
<keyword evidence="3" id="KW-1185">Reference proteome</keyword>
<gene>
    <name evidence="2" type="ORF">MELLADRAFT_64633</name>
</gene>
<feature type="compositionally biased region" description="Low complexity" evidence="1">
    <location>
        <begin position="21"/>
        <end position="41"/>
    </location>
</feature>
<evidence type="ECO:0000256" key="1">
    <source>
        <dbReference type="SAM" id="MobiDB-lite"/>
    </source>
</evidence>
<dbReference type="RefSeq" id="XP_007411894.1">
    <property type="nucleotide sequence ID" value="XM_007411832.1"/>
</dbReference>
<evidence type="ECO:0000313" key="2">
    <source>
        <dbReference type="EMBL" id="EGG04803.1"/>
    </source>
</evidence>
<dbReference type="GeneID" id="18930288"/>
<name>F4RS68_MELLP</name>
<dbReference type="Proteomes" id="UP000001072">
    <property type="component" value="Unassembled WGS sequence"/>
</dbReference>
<dbReference type="HOGENOM" id="CLU_2015782_0_0_1"/>
<dbReference type="EMBL" id="GL883116">
    <property type="protein sequence ID" value="EGG04803.1"/>
    <property type="molecule type" value="Genomic_DNA"/>
</dbReference>
<dbReference type="KEGG" id="mlr:MELLADRAFT_64633"/>